<reference evidence="2 3" key="1">
    <citation type="journal article" date="2014" name="Int. J. Syst. Evol. Microbiol.">
        <title>Nitrososphaera viennensis gen. nov., sp. nov., an aerobic and mesophilic, ammonia-oxidizing archaeon from soil and a member of the archaeal phylum Thaumarchaeota.</title>
        <authorList>
            <person name="Stieglmeier M."/>
            <person name="Klingl A."/>
            <person name="Alves R.J."/>
            <person name="Rittmann S.K."/>
            <person name="Melcher M."/>
            <person name="Leisch N."/>
            <person name="Schleper C."/>
        </authorList>
    </citation>
    <scope>NUCLEOTIDE SEQUENCE [LARGE SCALE GENOMIC DNA]</scope>
    <source>
        <strain evidence="2">EN76</strain>
    </source>
</reference>
<keyword evidence="1" id="KW-0472">Membrane</keyword>
<keyword evidence="3" id="KW-1185">Reference proteome</keyword>
<gene>
    <name evidence="2" type="primary">cbtA</name>
    <name evidence="2" type="ORF">NVIE_011340</name>
</gene>
<protein>
    <submittedName>
        <fullName evidence="2">Putative cobalt transporter family protein, subunit CbtA</fullName>
    </submittedName>
</protein>
<accession>A0A060HJB0</accession>
<feature type="transmembrane region" description="Helical" evidence="1">
    <location>
        <begin position="139"/>
        <end position="159"/>
    </location>
</feature>
<evidence type="ECO:0000313" key="2">
    <source>
        <dbReference type="EMBL" id="AIC15365.1"/>
    </source>
</evidence>
<dbReference type="EMBL" id="CP007536">
    <property type="protein sequence ID" value="AIC15365.1"/>
    <property type="molecule type" value="Genomic_DNA"/>
</dbReference>
<feature type="transmembrane region" description="Helical" evidence="1">
    <location>
        <begin position="209"/>
        <end position="229"/>
    </location>
</feature>
<dbReference type="OrthoDB" id="10422at2157"/>
<feature type="transmembrane region" description="Helical" evidence="1">
    <location>
        <begin position="171"/>
        <end position="189"/>
    </location>
</feature>
<keyword evidence="1" id="KW-1133">Transmembrane helix</keyword>
<dbReference type="HOGENOM" id="CLU_090632_0_0_2"/>
<keyword evidence="1" id="KW-0812">Transmembrane</keyword>
<dbReference type="Pfam" id="PF09490">
    <property type="entry name" value="CbtA"/>
    <property type="match status" value="1"/>
</dbReference>
<dbReference type="KEGG" id="nvn:NVIE_011340"/>
<evidence type="ECO:0000313" key="3">
    <source>
        <dbReference type="Proteomes" id="UP000027093"/>
    </source>
</evidence>
<feature type="transmembrane region" description="Helical" evidence="1">
    <location>
        <begin position="68"/>
        <end position="89"/>
    </location>
</feature>
<sequence>MKTLTFIAISLLSGVIAGSILALVNQGVVLPFIEKAIDIENQNAMAQGEMIDPVAMNAYRLWQREGSVAAGALLGLSYGALLGVVFAYSRKSLPGKNNIKKAVLLAGIMWVVIYLAVAVKYPANPPAVGNPDTIYLRMTLYVAMLAISGAAAIGSAFLYKKMGPSSKSARKAVAPAVYAAVVIAAFFALPANPDEVAAPMDLVNGFRIASAATMAMFWLVLGAVLGVLWDRTKPHETATVKAL</sequence>
<dbReference type="STRING" id="926571.NVIE_011340"/>
<organism evidence="2 3">
    <name type="scientific">Nitrososphaera viennensis EN76</name>
    <dbReference type="NCBI Taxonomy" id="926571"/>
    <lineage>
        <taxon>Archaea</taxon>
        <taxon>Nitrososphaerota</taxon>
        <taxon>Nitrososphaeria</taxon>
        <taxon>Nitrososphaerales</taxon>
        <taxon>Nitrososphaeraceae</taxon>
        <taxon>Nitrososphaera</taxon>
    </lineage>
</organism>
<proteinExistence type="predicted"/>
<dbReference type="RefSeq" id="WP_075054386.1">
    <property type="nucleotide sequence ID" value="NZ_CP007536.1"/>
</dbReference>
<dbReference type="InterPro" id="IPR012666">
    <property type="entry name" value="CbtA_put"/>
</dbReference>
<feature type="transmembrane region" description="Helical" evidence="1">
    <location>
        <begin position="101"/>
        <end position="119"/>
    </location>
</feature>
<dbReference type="AlphaFoldDB" id="A0A060HJB0"/>
<dbReference type="Proteomes" id="UP000027093">
    <property type="component" value="Chromosome"/>
</dbReference>
<name>A0A060HJB0_9ARCH</name>
<dbReference type="GeneID" id="74946392"/>
<evidence type="ECO:0000256" key="1">
    <source>
        <dbReference type="SAM" id="Phobius"/>
    </source>
</evidence>